<dbReference type="AlphaFoldDB" id="A0AAN4UC68"/>
<protein>
    <submittedName>
        <fullName evidence="1">Uncharacterized protein</fullName>
    </submittedName>
</protein>
<evidence type="ECO:0000313" key="1">
    <source>
        <dbReference type="EMBL" id="GEQ54703.1"/>
    </source>
</evidence>
<sequence length="52" mass="6288">MFKFISKNQQKFKNKKTFVDFLRTYLCTTNSKQSRRNILRIKTNGCIISLRE</sequence>
<reference evidence="1" key="2">
    <citation type="journal article" date="2020" name="Int. Dairy J.">
        <title>Lactic acid bacterial diversity in Brie cheese focusing on salt concentration and pH of isolation medium and characterisation of halophilic and alkaliphilic lactic acid bacterial isolates.</title>
        <authorList>
            <person name="Unno R."/>
            <person name="Matsutani M."/>
            <person name="Suzuki T."/>
            <person name="Kodama K."/>
            <person name="Matsushita H."/>
            <person name="Yamasato K."/>
            <person name="Koizumi Y."/>
            <person name="Ishikawa M."/>
        </authorList>
    </citation>
    <scope>NUCLEOTIDE SEQUENCE</scope>
    <source>
        <strain evidence="1">7C1</strain>
    </source>
</reference>
<dbReference type="Proteomes" id="UP000886597">
    <property type="component" value="Unassembled WGS sequence"/>
</dbReference>
<gene>
    <name evidence="1" type="ORF">TK2N_15470</name>
</gene>
<reference evidence="1" key="1">
    <citation type="submission" date="2019-08" db="EMBL/GenBank/DDBJ databases">
        <authorList>
            <person name="Ishikawa M."/>
            <person name="Suzuki T."/>
            <person name="Matsutani M."/>
        </authorList>
    </citation>
    <scope>NUCLEOTIDE SEQUENCE</scope>
    <source>
        <strain evidence="1">7C1</strain>
    </source>
</reference>
<organism evidence="1 2">
    <name type="scientific">Tetragenococcus koreensis</name>
    <dbReference type="NCBI Taxonomy" id="290335"/>
    <lineage>
        <taxon>Bacteria</taxon>
        <taxon>Bacillati</taxon>
        <taxon>Bacillota</taxon>
        <taxon>Bacilli</taxon>
        <taxon>Lactobacillales</taxon>
        <taxon>Enterococcaceae</taxon>
        <taxon>Tetragenococcus</taxon>
    </lineage>
</organism>
<accession>A0AAN4UC68</accession>
<proteinExistence type="predicted"/>
<evidence type="ECO:0000313" key="2">
    <source>
        <dbReference type="Proteomes" id="UP000886597"/>
    </source>
</evidence>
<name>A0AAN4UC68_9ENTE</name>
<comment type="caution">
    <text evidence="1">The sequence shown here is derived from an EMBL/GenBank/DDBJ whole genome shotgun (WGS) entry which is preliminary data.</text>
</comment>
<dbReference type="EMBL" id="BKBQ01000023">
    <property type="protein sequence ID" value="GEQ54703.1"/>
    <property type="molecule type" value="Genomic_DNA"/>
</dbReference>